<protein>
    <recommendedName>
        <fullName evidence="3">DZIP3-like HEPN domain-containing protein</fullName>
    </recommendedName>
</protein>
<dbReference type="OrthoDB" id="10367665at2759"/>
<keyword evidence="2" id="KW-1185">Reference proteome</keyword>
<dbReference type="AlphaFoldDB" id="A0A8B6E1L8"/>
<dbReference type="EMBL" id="UYJE01004306">
    <property type="protein sequence ID" value="VDI26994.1"/>
    <property type="molecule type" value="Genomic_DNA"/>
</dbReference>
<reference evidence="1" key="1">
    <citation type="submission" date="2018-11" db="EMBL/GenBank/DDBJ databases">
        <authorList>
            <person name="Alioto T."/>
            <person name="Alioto T."/>
        </authorList>
    </citation>
    <scope>NUCLEOTIDE SEQUENCE</scope>
</reference>
<organism evidence="1 2">
    <name type="scientific">Mytilus galloprovincialis</name>
    <name type="common">Mediterranean mussel</name>
    <dbReference type="NCBI Taxonomy" id="29158"/>
    <lineage>
        <taxon>Eukaryota</taxon>
        <taxon>Metazoa</taxon>
        <taxon>Spiralia</taxon>
        <taxon>Lophotrochozoa</taxon>
        <taxon>Mollusca</taxon>
        <taxon>Bivalvia</taxon>
        <taxon>Autobranchia</taxon>
        <taxon>Pteriomorphia</taxon>
        <taxon>Mytilida</taxon>
        <taxon>Mytiloidea</taxon>
        <taxon>Mytilidae</taxon>
        <taxon>Mytilinae</taxon>
        <taxon>Mytilus</taxon>
    </lineage>
</organism>
<proteinExistence type="predicted"/>
<sequence>MNNRTRFAKCFIIIVEECKSWLSDFVENRVKTIPGNLSLEQFIRAKQMSNDPRIRRFFNTMKTSTDLDVTALQSIIRVGKLLLPGEEKTALHVGKTIGDYVDRIREIRNTFMHTESANLGEQDYSNYFAEFCTIAVRFERENNVPAGWYVDKLEKNNKTPLDNEAVDRIIEHFNEYVENFIKNESQMSEQQEPTATSNTGGTALAIVGGAVGLVADVVSVSKKVIGIQYICA</sequence>
<evidence type="ECO:0000313" key="2">
    <source>
        <dbReference type="Proteomes" id="UP000596742"/>
    </source>
</evidence>
<dbReference type="Proteomes" id="UP000596742">
    <property type="component" value="Unassembled WGS sequence"/>
</dbReference>
<accession>A0A8B6E1L8</accession>
<evidence type="ECO:0008006" key="3">
    <source>
        <dbReference type="Google" id="ProtNLM"/>
    </source>
</evidence>
<gene>
    <name evidence="1" type="ORF">MGAL_10B015454</name>
</gene>
<evidence type="ECO:0000313" key="1">
    <source>
        <dbReference type="EMBL" id="VDI26994.1"/>
    </source>
</evidence>
<comment type="caution">
    <text evidence="1">The sequence shown here is derived from an EMBL/GenBank/DDBJ whole genome shotgun (WGS) entry which is preliminary data.</text>
</comment>
<name>A0A8B6E1L8_MYTGA</name>